<dbReference type="PANTHER" id="PTHR30024">
    <property type="entry name" value="ALIPHATIC SULFONATES-BINDING PROTEIN-RELATED"/>
    <property type="match status" value="1"/>
</dbReference>
<evidence type="ECO:0000256" key="4">
    <source>
        <dbReference type="SAM" id="MobiDB-lite"/>
    </source>
</evidence>
<protein>
    <recommendedName>
        <fullName evidence="5">Ca3427-like PBP 2 domain-containing protein</fullName>
    </recommendedName>
</protein>
<gene>
    <name evidence="6" type="ORF">FNF29_07201</name>
</gene>
<organism evidence="6 7">
    <name type="scientific">Cafeteria roenbergensis</name>
    <name type="common">Marine flagellate</name>
    <dbReference type="NCBI Taxonomy" id="33653"/>
    <lineage>
        <taxon>Eukaryota</taxon>
        <taxon>Sar</taxon>
        <taxon>Stramenopiles</taxon>
        <taxon>Bigyra</taxon>
        <taxon>Opalozoa</taxon>
        <taxon>Bicosoecida</taxon>
        <taxon>Cafeteriaceae</taxon>
        <taxon>Cafeteria</taxon>
    </lineage>
</organism>
<dbReference type="PANTHER" id="PTHR30024:SF47">
    <property type="entry name" value="TAURINE-BINDING PERIPLASMIC PROTEIN"/>
    <property type="match status" value="1"/>
</dbReference>
<comment type="subcellular location">
    <subcellularLocation>
        <location evidence="1">Periplasm</location>
    </subcellularLocation>
</comment>
<evidence type="ECO:0000256" key="1">
    <source>
        <dbReference type="ARBA" id="ARBA00004418"/>
    </source>
</evidence>
<accession>A0A5A8C3L9</accession>
<evidence type="ECO:0000256" key="2">
    <source>
        <dbReference type="ARBA" id="ARBA00010742"/>
    </source>
</evidence>
<feature type="domain" description="Ca3427-like PBP 2" evidence="5">
    <location>
        <begin position="103"/>
        <end position="205"/>
    </location>
</feature>
<reference evidence="6 7" key="1">
    <citation type="submission" date="2019-07" db="EMBL/GenBank/DDBJ databases">
        <title>Genomes of Cafeteria roenbergensis.</title>
        <authorList>
            <person name="Fischer M.G."/>
            <person name="Hackl T."/>
            <person name="Roman M."/>
        </authorList>
    </citation>
    <scope>NUCLEOTIDE SEQUENCE [LARGE SCALE GENOMIC DNA]</scope>
    <source>
        <strain evidence="6 7">BVI</strain>
    </source>
</reference>
<evidence type="ECO:0000256" key="3">
    <source>
        <dbReference type="ARBA" id="ARBA00022729"/>
    </source>
</evidence>
<dbReference type="InterPro" id="IPR054364">
    <property type="entry name" value="Ca3427-like_PBP2"/>
</dbReference>
<dbReference type="Proteomes" id="UP000323011">
    <property type="component" value="Unassembled WGS sequence"/>
</dbReference>
<comment type="caution">
    <text evidence="6">The sequence shown here is derived from an EMBL/GenBank/DDBJ whole genome shotgun (WGS) entry which is preliminary data.</text>
</comment>
<evidence type="ECO:0000313" key="6">
    <source>
        <dbReference type="EMBL" id="KAA0147646.1"/>
    </source>
</evidence>
<dbReference type="Gene3D" id="3.40.190.10">
    <property type="entry name" value="Periplasmic binding protein-like II"/>
    <property type="match status" value="2"/>
</dbReference>
<dbReference type="AlphaFoldDB" id="A0A5A8C3L9"/>
<keyword evidence="7" id="KW-1185">Reference proteome</keyword>
<name>A0A5A8C3L9_CAFRO</name>
<sequence>MAHSDASPRDAASEDAVVFGGVPEHFNLAIWEHLNSGRSEAACGVPTRFVAVPGGTGAMMAALSDGSVDVAIALTEGVVSAAAKEKCASIRVVAPYVMSPLAWGVAAGATDAAPRSLTELAALPEVRVGVSRMGSGSHLMSFLLAEEQGWDASRLRFVVCGDITGLRRAVRGVREDGEPEAHLFMWETGMIEPFVAAGEISQIGVVLTPWPCFVMAARAAWLDEARPTGETNRDRLLRVLAPCRDAVAAFLADPAAALDAIAARFMVSRGAAATWMRAVRYAAGRELPRSALATAAEALRRLGQLSAEEASLAPPERLADPGCVVLTADDPASLAADGGALDEAACASPLRAQAHPRPAEQEVEEPDDADTSAGAVARRREAMAALDAYLRSLGGEGVR</sequence>
<dbReference type="Pfam" id="PF22384">
    <property type="entry name" value="PBP2_Ca3427_like"/>
    <property type="match status" value="1"/>
</dbReference>
<evidence type="ECO:0000259" key="5">
    <source>
        <dbReference type="Pfam" id="PF22384"/>
    </source>
</evidence>
<dbReference type="SUPFAM" id="SSF53850">
    <property type="entry name" value="Periplasmic binding protein-like II"/>
    <property type="match status" value="1"/>
</dbReference>
<comment type="similarity">
    <text evidence="2">Belongs to the bacterial solute-binding protein SsuA/TauA family.</text>
</comment>
<dbReference type="OMA" id="WGRANIE"/>
<feature type="region of interest" description="Disordered" evidence="4">
    <location>
        <begin position="351"/>
        <end position="377"/>
    </location>
</feature>
<feature type="compositionally biased region" description="Acidic residues" evidence="4">
    <location>
        <begin position="361"/>
        <end position="370"/>
    </location>
</feature>
<keyword evidence="3" id="KW-0732">Signal</keyword>
<evidence type="ECO:0000313" key="7">
    <source>
        <dbReference type="Proteomes" id="UP000323011"/>
    </source>
</evidence>
<proteinExistence type="inferred from homology"/>
<dbReference type="EMBL" id="VLTN01000063">
    <property type="protein sequence ID" value="KAA0147646.1"/>
    <property type="molecule type" value="Genomic_DNA"/>
</dbReference>